<dbReference type="Proteomes" id="UP000005640">
    <property type="component" value="Unplaced"/>
</dbReference>
<evidence type="ECO:0000313" key="2">
    <source>
        <dbReference type="Ensembl" id="ENSP00000500078.1"/>
    </source>
</evidence>
<feature type="region of interest" description="Disordered" evidence="1">
    <location>
        <begin position="104"/>
        <end position="162"/>
    </location>
</feature>
<organism evidence="2 3">
    <name type="scientific">Homo sapiens</name>
    <name type="common">Human</name>
    <dbReference type="NCBI Taxonomy" id="9606"/>
    <lineage>
        <taxon>Eukaryota</taxon>
        <taxon>Metazoa</taxon>
        <taxon>Chordata</taxon>
        <taxon>Craniata</taxon>
        <taxon>Vertebrata</taxon>
        <taxon>Euteleostomi</taxon>
        <taxon>Mammalia</taxon>
        <taxon>Eutheria</taxon>
        <taxon>Euarchontoglires</taxon>
        <taxon>Primates</taxon>
        <taxon>Haplorrhini</taxon>
        <taxon>Catarrhini</taxon>
        <taxon>Hominidae</taxon>
        <taxon>Homo</taxon>
    </lineage>
</organism>
<reference evidence="2" key="1">
    <citation type="submission" date="2025-05" db="UniProtKB">
        <authorList>
            <consortium name="Ensembl"/>
        </authorList>
    </citation>
    <scope>IDENTIFICATION</scope>
</reference>
<dbReference type="AlphaFoldDB" id="A0AAG2TV71"/>
<name>A0AAG2TV71_HUMAN</name>
<evidence type="ECO:0000256" key="1">
    <source>
        <dbReference type="SAM" id="MobiDB-lite"/>
    </source>
</evidence>
<keyword evidence="3" id="KW-1185">Reference proteome</keyword>
<sequence>QWDPRPAVVSGTGGHLQRRALDYATEGPLPRLSPGLRHRRIPALPRPAVSWTVHCRTPTLPHPGLWLPRTLAPARPELLLPLSALDCGSRGPGPGATCATAWTPGPQSFHALDQDTGEPLTRRPRTRAPEDPHLAVPRTTARKDPRSAGHWAPAQRDPRHGGLDYPCPTAPWTTARQDPRLNTPYTLAWGNPAPQSPGLWHWRTPRLGSGLLHQRTPALPHPGHLH</sequence>
<dbReference type="Ensembl" id="ENST00000673165.1">
    <property type="protein sequence ID" value="ENSP00000500815.1"/>
    <property type="gene ID" value="ENSG00000288265.1"/>
</dbReference>
<evidence type="ECO:0000313" key="3">
    <source>
        <dbReference type="Proteomes" id="UP000005640"/>
    </source>
</evidence>
<dbReference type="Ensembl" id="ENST00000672302.1">
    <property type="protein sequence ID" value="ENSP00000500078.1"/>
    <property type="gene ID" value="ENSG00000288419.1"/>
</dbReference>
<proteinExistence type="predicted"/>
<dbReference type="GlyGen" id="A0AAG2TV71">
    <property type="glycosylation" value="1 site"/>
</dbReference>
<dbReference type="Ensembl" id="ENST00000671985.1">
    <property type="protein sequence ID" value="ENSP00000500454.1"/>
    <property type="gene ID" value="ENSG00000288419.1"/>
</dbReference>
<accession>A0AAG2TV71</accession>
<dbReference type="Ensembl" id="ENST00000672928.1">
    <property type="protein sequence ID" value="ENSP00000500904.1"/>
    <property type="gene ID" value="ENSG00000288265.1"/>
</dbReference>
<protein>
    <submittedName>
        <fullName evidence="2">Uncharacterized protein</fullName>
    </submittedName>
</protein>